<dbReference type="InterPro" id="IPR007855">
    <property type="entry name" value="RDRP"/>
</dbReference>
<comment type="similarity">
    <text evidence="1 8">Belongs to the RdRP family.</text>
</comment>
<sequence length="1380" mass="159009">MYYWSFLLFYIKGIDVDLSEQVESAVLVMNRRLKLVFWPLGENDIFPTGFRDEISQLIRLTLRNFNDLKTDGDLQELGEEDLEPRIECILKIVMLSGIIPESTDLLILLKLLTDFLRAKSLAFADCSIVLVSKNFFDMVFCPAQVMVPLQGFAFNNIINRSQLVEHRRVGAMEDRKGLMTRLYNTPLNNHGIFVDFEHDRRQLIVRFPYSERSSKTGALEDYIVALNMRYRSIRRVLFSIQRTTENRKGEFDLTLHFHLSSPVETMKANLLNANGERFTAWDVGQKKLGDEISQSPYFKLLLLDITAENCSTLLNRLSTTTDGQLKSASSKANRLTLPSINLEKLKNKFDLNYMLEAIFSRGTAVKDYLLLDEKERDNFINMAVEAYEKSKIVTLSVLESVLNEVDERLDGQHPARIFHRIYQRVKNDDDTMRQLYDAIEKEGFVKVRKVVITPTRTLFVAPELLMGNRVLRIDPTNYPLERFLRVTFRDDDGQTAHERGITIAGRHFNYFGSSNSQMRDNGCYFINATLPELESFRQQLGSFALQSAPKTMSRVGQCFTQAKESSIMLERSTYTTDFDIQGGTNSAGKPYTFSDGVGIISRKLATQLSKDLALEGCVPSCFQIRFRGHKGVLSMNQVLDVIREWAKKNGLSEEDKPEDKRWMDLGIKFRPSQHKFITRRDKQKLEVVKYSTPVCVSFNRPVINILDQVSGLQSRSSHTRICNRVHNLMDSHLHHLTTGLMDEQKARNKLNEFPKLILYDQLTDINLITEPFFRGMLQASVRATLRKLRQKLQIPIPSTMGRTMFGIMDESGQLQSGQVFIRYTRNAFNKLPKENTERIVLTGPVLLTKNPSIVAGDIRMYEAVDLPCLHYLSDVVVFPSHGTRPHPDEMAGSDLDGDEYTVIWDSELYLEGNEDAFDYTSQTTESIPTTEEELRINMANFFVDYIKQDSIGKIANAFLINADLYGIKHEVCQRIAKKHMAAVDFPKTGVPPPELSKKWDGDKPPERSERSPDYMEKVNEPSYISSRLNGQLFRRAKQIDDIISATNIDGISSVTVDERVEFPGWDQGEFRQLAREHYDAYAANIQNLMDSYSIKTEGELFSGHYVSMRNRISDKDSDDMSLYNTANAIEQRLFTIFAKFRKQFFETHFLSSDGQTQGTHLTFEELTELERGTGHSGGNKEVFRRVCRDPNDNLMKLACAYYKHSYTSNTTKRLLSFAWLAWDVLKMIRRRSEASESGVPARTSFSFDPLSEKISDHINEYLRRRNPQLNEFRQKMVAPERVEKLPKMEWEAWRVLHRYCQRHKGLDKLLFFCTRWASACNLLNKGTVNELHICLLLIRFGLNHFGTVDLQRCSKYGWRGLILTILTVKILWTWSVNWEV</sequence>
<keyword evidence="2 8" id="KW-0696">RNA-directed RNA polymerase</keyword>
<protein>
    <recommendedName>
        <fullName evidence="8">RNA-dependent RNA polymerase</fullName>
        <ecNumber evidence="8">2.7.7.48</ecNumber>
    </recommendedName>
</protein>
<dbReference type="InterPro" id="IPR056654">
    <property type="entry name" value="DUF7752"/>
</dbReference>
<evidence type="ECO:0000256" key="4">
    <source>
        <dbReference type="ARBA" id="ARBA00022695"/>
    </source>
</evidence>
<dbReference type="Pfam" id="PF26253">
    <property type="entry name" value="RdRP_head"/>
    <property type="match status" value="1"/>
</dbReference>
<keyword evidence="6" id="KW-0943">RNA-mediated gene silencing</keyword>
<evidence type="ECO:0000256" key="5">
    <source>
        <dbReference type="ARBA" id="ARBA00022884"/>
    </source>
</evidence>
<keyword evidence="14" id="KW-1185">Reference proteome</keyword>
<dbReference type="WBParaSite" id="jg17027">
    <property type="protein sequence ID" value="jg17027"/>
    <property type="gene ID" value="jg17027"/>
</dbReference>
<keyword evidence="3 8" id="KW-0808">Transferase</keyword>
<evidence type="ECO:0000256" key="3">
    <source>
        <dbReference type="ARBA" id="ARBA00022679"/>
    </source>
</evidence>
<dbReference type="InterPro" id="IPR057493">
    <property type="entry name" value="PH_RdRP-assoc"/>
</dbReference>
<evidence type="ECO:0000256" key="1">
    <source>
        <dbReference type="ARBA" id="ARBA00005762"/>
    </source>
</evidence>
<dbReference type="PANTHER" id="PTHR23079">
    <property type="entry name" value="RNA-DEPENDENT RNA POLYMERASE"/>
    <property type="match status" value="1"/>
</dbReference>
<evidence type="ECO:0000259" key="13">
    <source>
        <dbReference type="Pfam" id="PF26253"/>
    </source>
</evidence>
<name>A0A915D817_9BILA</name>
<accession>A0A915D817</accession>
<evidence type="ECO:0000259" key="11">
    <source>
        <dbReference type="Pfam" id="PF24934"/>
    </source>
</evidence>
<dbReference type="GO" id="GO:0003968">
    <property type="term" value="F:RNA-directed RNA polymerase activity"/>
    <property type="evidence" value="ECO:0007669"/>
    <property type="project" value="UniProtKB-KW"/>
</dbReference>
<dbReference type="GO" id="GO:0030422">
    <property type="term" value="P:siRNA processing"/>
    <property type="evidence" value="ECO:0007669"/>
    <property type="project" value="TreeGrafter"/>
</dbReference>
<dbReference type="EC" id="2.7.7.48" evidence="8"/>
<dbReference type="PANTHER" id="PTHR23079:SF57">
    <property type="entry name" value="RNA-DIRECTED RNA POLYMERASE"/>
    <property type="match status" value="1"/>
</dbReference>
<dbReference type="Pfam" id="PF24934">
    <property type="entry name" value="DUF7752"/>
    <property type="match status" value="1"/>
</dbReference>
<dbReference type="InterPro" id="IPR057596">
    <property type="entry name" value="RDRP_core"/>
</dbReference>
<feature type="domain" description="PH-like" evidence="12">
    <location>
        <begin position="140"/>
        <end position="322"/>
    </location>
</feature>
<evidence type="ECO:0000313" key="14">
    <source>
        <dbReference type="Proteomes" id="UP000887574"/>
    </source>
</evidence>
<evidence type="ECO:0000256" key="7">
    <source>
        <dbReference type="ARBA" id="ARBA00048744"/>
    </source>
</evidence>
<evidence type="ECO:0000313" key="15">
    <source>
        <dbReference type="WBParaSite" id="jg17027"/>
    </source>
</evidence>
<feature type="region of interest" description="Disordered" evidence="9">
    <location>
        <begin position="986"/>
        <end position="1019"/>
    </location>
</feature>
<dbReference type="Proteomes" id="UP000887574">
    <property type="component" value="Unplaced"/>
</dbReference>
<feature type="compositionally biased region" description="Basic and acidic residues" evidence="9">
    <location>
        <begin position="995"/>
        <end position="1019"/>
    </location>
</feature>
<proteinExistence type="inferred from homology"/>
<dbReference type="Pfam" id="PF25359">
    <property type="entry name" value="PH_met_RdRP"/>
    <property type="match status" value="1"/>
</dbReference>
<feature type="domain" description="RDRP C-terminal head" evidence="13">
    <location>
        <begin position="1069"/>
        <end position="1235"/>
    </location>
</feature>
<feature type="domain" description="DUF7752" evidence="11">
    <location>
        <begin position="1299"/>
        <end position="1349"/>
    </location>
</feature>
<keyword evidence="5 8" id="KW-0694">RNA-binding</keyword>
<organism evidence="14 15">
    <name type="scientific">Ditylenchus dipsaci</name>
    <dbReference type="NCBI Taxonomy" id="166011"/>
    <lineage>
        <taxon>Eukaryota</taxon>
        <taxon>Metazoa</taxon>
        <taxon>Ecdysozoa</taxon>
        <taxon>Nematoda</taxon>
        <taxon>Chromadorea</taxon>
        <taxon>Rhabditida</taxon>
        <taxon>Tylenchina</taxon>
        <taxon>Tylenchomorpha</taxon>
        <taxon>Sphaerularioidea</taxon>
        <taxon>Anguinidae</taxon>
        <taxon>Anguininae</taxon>
        <taxon>Ditylenchus</taxon>
    </lineage>
</organism>
<evidence type="ECO:0000256" key="9">
    <source>
        <dbReference type="SAM" id="MobiDB-lite"/>
    </source>
</evidence>
<evidence type="ECO:0000256" key="2">
    <source>
        <dbReference type="ARBA" id="ARBA00022484"/>
    </source>
</evidence>
<keyword evidence="4 8" id="KW-0548">Nucleotidyltransferase</keyword>
<dbReference type="GO" id="GO:0031380">
    <property type="term" value="C:nuclear RNA-directed RNA polymerase complex"/>
    <property type="evidence" value="ECO:0007669"/>
    <property type="project" value="TreeGrafter"/>
</dbReference>
<reference evidence="15" key="1">
    <citation type="submission" date="2022-11" db="UniProtKB">
        <authorList>
            <consortium name="WormBaseParasite"/>
        </authorList>
    </citation>
    <scope>IDENTIFICATION</scope>
</reference>
<dbReference type="Pfam" id="PF05183">
    <property type="entry name" value="RdRP"/>
    <property type="match status" value="1"/>
</dbReference>
<feature type="domain" description="RDRP core" evidence="10">
    <location>
        <begin position="452"/>
        <end position="1035"/>
    </location>
</feature>
<comment type="catalytic activity">
    <reaction evidence="7 8">
        <text>RNA(n) + a ribonucleoside 5'-triphosphate = RNA(n+1) + diphosphate</text>
        <dbReference type="Rhea" id="RHEA:21248"/>
        <dbReference type="Rhea" id="RHEA-COMP:14527"/>
        <dbReference type="Rhea" id="RHEA-COMP:17342"/>
        <dbReference type="ChEBI" id="CHEBI:33019"/>
        <dbReference type="ChEBI" id="CHEBI:61557"/>
        <dbReference type="ChEBI" id="CHEBI:140395"/>
        <dbReference type="EC" id="2.7.7.48"/>
    </reaction>
</comment>
<dbReference type="InterPro" id="IPR058752">
    <property type="entry name" value="RDRP_C_head"/>
</dbReference>
<evidence type="ECO:0000259" key="12">
    <source>
        <dbReference type="Pfam" id="PF25359"/>
    </source>
</evidence>
<dbReference type="GO" id="GO:0003723">
    <property type="term" value="F:RNA binding"/>
    <property type="evidence" value="ECO:0007669"/>
    <property type="project" value="UniProtKB-KW"/>
</dbReference>
<evidence type="ECO:0000256" key="6">
    <source>
        <dbReference type="ARBA" id="ARBA00023158"/>
    </source>
</evidence>
<evidence type="ECO:0000256" key="8">
    <source>
        <dbReference type="RuleBase" id="RU363098"/>
    </source>
</evidence>
<evidence type="ECO:0000259" key="10">
    <source>
        <dbReference type="Pfam" id="PF05183"/>
    </source>
</evidence>